<evidence type="ECO:0000256" key="7">
    <source>
        <dbReference type="ARBA" id="ARBA00022840"/>
    </source>
</evidence>
<evidence type="ECO:0000256" key="12">
    <source>
        <dbReference type="SAM" id="MobiDB-lite"/>
    </source>
</evidence>
<dbReference type="Gene3D" id="3.40.50.410">
    <property type="entry name" value="von Willebrand factor, type A domain"/>
    <property type="match status" value="1"/>
</dbReference>
<keyword evidence="3" id="KW-0547">Nucleotide-binding</keyword>
<dbReference type="Gene3D" id="1.10.1600.10">
    <property type="match status" value="1"/>
</dbReference>
<comment type="similarity">
    <text evidence="2">Belongs to the ku80 family.</text>
</comment>
<keyword evidence="7" id="KW-0067">ATP-binding</keyword>
<dbReference type="EMBL" id="JAXQNO010000002">
    <property type="protein sequence ID" value="KAK4802824.1"/>
    <property type="molecule type" value="Genomic_DNA"/>
</dbReference>
<sequence length="738" mass="82750">MEGEAGFSRFSCSTRSPSTGLRLPGYVSASPQFFLFSCGRELQKAPSFLTPCQNQENGSHFSSSLVGVSVSEASWRSFPPLMARNKEALVVLLDVGPSMHHILPDVEKICSILAQKKLIYSKYDEVGVVLFGTEETENEVAKEVGGYGHVFVLRNIKVVDGDLVEALKKLPRGTFCGDFLDAIVVGMDMLIKKYGLTNKGKKRMCLITDGCSEIKDSHEGSKEDQVNIIAEQFTRYGLKLECIVFRGSLRPDANETVMAENDRILNVFPKKTYAKTIYVENPTSLLGAIKTRNIFPVTIFRGDLEISPQLKIKVWVYKKSSEEKFPTLKKYSDKAPQTDKFATHEVKVDYEYKNHENSIKYVPPDQRIKGYQYGPQVVPISSDEWDAVKFKPDKGVKLLGFSDASNIMRHHYMKDVNIFVAEPGDIGATLAVSALARAMKEMDKVAILRCVWRQGQGNVVIGALTPNLSDNDLVADSFFFNILPFAEDIREFTFPSFSNLPASVQPNDDQQLATDNFVQMLDLGPSNNRQEELLPDFTPNPVLERFYNCLELKAQNPDAMVPPLDKTIRRITEPDAELFARNKSIVDAFRRRFEVKPNPKLKKSSKPPGQEKPSGSDDEKVLHDFPTLNVIDTTGIKTAAQVEKIGDLTPIQDFEALISRRDSPEWVNKAIKEMSNKIYDLIEDSYRGDNYPKALELLEALRRGCILEQVLNLLPAHCNVLLKSITSNTFLTSIAILS</sequence>
<dbReference type="InterPro" id="IPR016194">
    <property type="entry name" value="SPOC-like_C_dom_sf"/>
</dbReference>
<keyword evidence="9" id="KW-0233">DNA recombination</keyword>
<dbReference type="GO" id="GO:0042162">
    <property type="term" value="F:telomeric DNA binding"/>
    <property type="evidence" value="ECO:0007669"/>
    <property type="project" value="InterPro"/>
</dbReference>
<evidence type="ECO:0000256" key="9">
    <source>
        <dbReference type="ARBA" id="ARBA00023172"/>
    </source>
</evidence>
<keyword evidence="11" id="KW-0539">Nucleus</keyword>
<reference evidence="14 15" key="1">
    <citation type="journal article" date="2023" name="Hortic Res">
        <title>Pangenome of water caltrop reveals structural variations and asymmetric subgenome divergence after allopolyploidization.</title>
        <authorList>
            <person name="Zhang X."/>
            <person name="Chen Y."/>
            <person name="Wang L."/>
            <person name="Yuan Y."/>
            <person name="Fang M."/>
            <person name="Shi L."/>
            <person name="Lu R."/>
            <person name="Comes H.P."/>
            <person name="Ma Y."/>
            <person name="Chen Y."/>
            <person name="Huang G."/>
            <person name="Zhou Y."/>
            <person name="Zheng Z."/>
            <person name="Qiu Y."/>
        </authorList>
    </citation>
    <scope>NUCLEOTIDE SEQUENCE [LARGE SCALE GENOMIC DNA]</scope>
    <source>
        <strain evidence="14">F231</strain>
    </source>
</reference>
<feature type="domain" description="Ku" evidence="13">
    <location>
        <begin position="359"/>
        <end position="500"/>
    </location>
</feature>
<dbReference type="InterPro" id="IPR005160">
    <property type="entry name" value="Ku_C"/>
</dbReference>
<evidence type="ECO:0000313" key="15">
    <source>
        <dbReference type="Proteomes" id="UP001346149"/>
    </source>
</evidence>
<evidence type="ECO:0000256" key="3">
    <source>
        <dbReference type="ARBA" id="ARBA00022741"/>
    </source>
</evidence>
<dbReference type="Pfam" id="PF03731">
    <property type="entry name" value="Ku_N"/>
    <property type="match status" value="1"/>
</dbReference>
<accession>A0AAN7MBX2</accession>
<dbReference type="Gene3D" id="2.40.290.10">
    <property type="match status" value="1"/>
</dbReference>
<evidence type="ECO:0000256" key="5">
    <source>
        <dbReference type="ARBA" id="ARBA00022801"/>
    </source>
</evidence>
<dbReference type="GO" id="GO:0003678">
    <property type="term" value="F:DNA helicase activity"/>
    <property type="evidence" value="ECO:0007669"/>
    <property type="project" value="InterPro"/>
</dbReference>
<evidence type="ECO:0000256" key="2">
    <source>
        <dbReference type="ARBA" id="ARBA00007726"/>
    </source>
</evidence>
<evidence type="ECO:0000256" key="10">
    <source>
        <dbReference type="ARBA" id="ARBA00023204"/>
    </source>
</evidence>
<keyword evidence="6" id="KW-0347">Helicase</keyword>
<evidence type="ECO:0000313" key="14">
    <source>
        <dbReference type="EMBL" id="KAK4802824.1"/>
    </source>
</evidence>
<comment type="caution">
    <text evidence="14">The sequence shown here is derived from an EMBL/GenBank/DDBJ whole genome shotgun (WGS) entry which is preliminary data.</text>
</comment>
<dbReference type="Pfam" id="PF08785">
    <property type="entry name" value="Ku_PK_bind"/>
    <property type="match status" value="1"/>
</dbReference>
<dbReference type="PANTHER" id="PTHR12604">
    <property type="entry name" value="KU AUTOANTIGEN DNA HELICASE"/>
    <property type="match status" value="1"/>
</dbReference>
<keyword evidence="4" id="KW-0227">DNA damage</keyword>
<keyword evidence="8" id="KW-0238">DNA-binding</keyword>
<name>A0AAN7MBX2_TRANT</name>
<dbReference type="GO" id="GO:0006310">
    <property type="term" value="P:DNA recombination"/>
    <property type="evidence" value="ECO:0007669"/>
    <property type="project" value="UniProtKB-KW"/>
</dbReference>
<dbReference type="PANTHER" id="PTHR12604:SF4">
    <property type="entry name" value="X-RAY REPAIR CROSS-COMPLEMENTING PROTEIN 5"/>
    <property type="match status" value="1"/>
</dbReference>
<dbReference type="GO" id="GO:0006303">
    <property type="term" value="P:double-strand break repair via nonhomologous end joining"/>
    <property type="evidence" value="ECO:0007669"/>
    <property type="project" value="InterPro"/>
</dbReference>
<feature type="region of interest" description="Disordered" evidence="12">
    <location>
        <begin position="596"/>
        <end position="621"/>
    </location>
</feature>
<dbReference type="Gene3D" id="1.25.40.240">
    <property type="entry name" value="Ku, C-terminal domain"/>
    <property type="match status" value="1"/>
</dbReference>
<dbReference type="GO" id="GO:0043564">
    <property type="term" value="C:Ku70:Ku80 complex"/>
    <property type="evidence" value="ECO:0007669"/>
    <property type="project" value="InterPro"/>
</dbReference>
<dbReference type="FunFam" id="3.40.50.410:FF:000102">
    <property type="entry name" value="ATP-dependent DNA helicase 2 subunit KU80"/>
    <property type="match status" value="1"/>
</dbReference>
<dbReference type="GO" id="GO:0003690">
    <property type="term" value="F:double-stranded DNA binding"/>
    <property type="evidence" value="ECO:0007669"/>
    <property type="project" value="TreeGrafter"/>
</dbReference>
<dbReference type="InterPro" id="IPR036494">
    <property type="entry name" value="Ku_C_sf"/>
</dbReference>
<dbReference type="SMART" id="SM00559">
    <property type="entry name" value="Ku78"/>
    <property type="match status" value="1"/>
</dbReference>
<keyword evidence="10" id="KW-0234">DNA repair</keyword>
<dbReference type="CDD" id="cd00873">
    <property type="entry name" value="KU80"/>
    <property type="match status" value="1"/>
</dbReference>
<keyword evidence="5" id="KW-0378">Hydrolase</keyword>
<dbReference type="Pfam" id="PF02735">
    <property type="entry name" value="Ku"/>
    <property type="match status" value="1"/>
</dbReference>
<keyword evidence="15" id="KW-1185">Reference proteome</keyword>
<dbReference type="SUPFAM" id="SSF101420">
    <property type="entry name" value="C-terminal domain of Ku80"/>
    <property type="match status" value="1"/>
</dbReference>
<dbReference type="InterPro" id="IPR036465">
    <property type="entry name" value="vWFA_dom_sf"/>
</dbReference>
<dbReference type="SUPFAM" id="SSF53300">
    <property type="entry name" value="vWA-like"/>
    <property type="match status" value="1"/>
</dbReference>
<evidence type="ECO:0000256" key="4">
    <source>
        <dbReference type="ARBA" id="ARBA00022763"/>
    </source>
</evidence>
<dbReference type="AlphaFoldDB" id="A0AAN7MBX2"/>
<dbReference type="InterPro" id="IPR024193">
    <property type="entry name" value="Ku80"/>
</dbReference>
<evidence type="ECO:0000256" key="8">
    <source>
        <dbReference type="ARBA" id="ARBA00023125"/>
    </source>
</evidence>
<evidence type="ECO:0000256" key="1">
    <source>
        <dbReference type="ARBA" id="ARBA00004123"/>
    </source>
</evidence>
<dbReference type="SUPFAM" id="SSF100939">
    <property type="entry name" value="SPOC domain-like"/>
    <property type="match status" value="1"/>
</dbReference>
<dbReference type="FunFam" id="2.40.290.10:FF:000006">
    <property type="entry name" value="ATP-dependent DNA helicase 2 subunit KU80"/>
    <property type="match status" value="1"/>
</dbReference>
<evidence type="ECO:0000259" key="13">
    <source>
        <dbReference type="SMART" id="SM00559"/>
    </source>
</evidence>
<dbReference type="InterPro" id="IPR005161">
    <property type="entry name" value="Ku_N"/>
</dbReference>
<dbReference type="GO" id="GO:0005524">
    <property type="term" value="F:ATP binding"/>
    <property type="evidence" value="ECO:0007669"/>
    <property type="project" value="UniProtKB-KW"/>
</dbReference>
<evidence type="ECO:0000256" key="11">
    <source>
        <dbReference type="ARBA" id="ARBA00023242"/>
    </source>
</evidence>
<gene>
    <name evidence="14" type="ORF">SAY86_001027</name>
</gene>
<comment type="subcellular location">
    <subcellularLocation>
        <location evidence="1">Nucleus</location>
    </subcellularLocation>
</comment>
<dbReference type="Proteomes" id="UP001346149">
    <property type="component" value="Unassembled WGS sequence"/>
</dbReference>
<dbReference type="PIRSF" id="PIRSF016570">
    <property type="entry name" value="Ku80"/>
    <property type="match status" value="1"/>
</dbReference>
<dbReference type="GO" id="GO:0003684">
    <property type="term" value="F:damaged DNA binding"/>
    <property type="evidence" value="ECO:0007669"/>
    <property type="project" value="InterPro"/>
</dbReference>
<proteinExistence type="inferred from homology"/>
<evidence type="ECO:0000256" key="6">
    <source>
        <dbReference type="ARBA" id="ARBA00022806"/>
    </source>
</evidence>
<dbReference type="FunFam" id="1.10.1600.10:FF:000002">
    <property type="entry name" value="X-ray repair cross-complementing protein 5"/>
    <property type="match status" value="1"/>
</dbReference>
<dbReference type="InterPro" id="IPR006164">
    <property type="entry name" value="DNA_bd_Ku70/Ku80"/>
</dbReference>
<dbReference type="Pfam" id="PF03730">
    <property type="entry name" value="Ku_C"/>
    <property type="match status" value="1"/>
</dbReference>
<organism evidence="14 15">
    <name type="scientific">Trapa natans</name>
    <name type="common">Water chestnut</name>
    <dbReference type="NCBI Taxonomy" id="22666"/>
    <lineage>
        <taxon>Eukaryota</taxon>
        <taxon>Viridiplantae</taxon>
        <taxon>Streptophyta</taxon>
        <taxon>Embryophyta</taxon>
        <taxon>Tracheophyta</taxon>
        <taxon>Spermatophyta</taxon>
        <taxon>Magnoliopsida</taxon>
        <taxon>eudicotyledons</taxon>
        <taxon>Gunneridae</taxon>
        <taxon>Pentapetalae</taxon>
        <taxon>rosids</taxon>
        <taxon>malvids</taxon>
        <taxon>Myrtales</taxon>
        <taxon>Lythraceae</taxon>
        <taxon>Trapa</taxon>
    </lineage>
</organism>
<protein>
    <recommendedName>
        <fullName evidence="13">Ku domain-containing protein</fullName>
    </recommendedName>
</protein>
<dbReference type="GO" id="GO:0000723">
    <property type="term" value="P:telomere maintenance"/>
    <property type="evidence" value="ECO:0007669"/>
    <property type="project" value="InterPro"/>
</dbReference>
<dbReference type="GO" id="GO:0016787">
    <property type="term" value="F:hydrolase activity"/>
    <property type="evidence" value="ECO:0007669"/>
    <property type="project" value="UniProtKB-KW"/>
</dbReference>
<dbReference type="InterPro" id="IPR014893">
    <property type="entry name" value="Ku_PK_bind"/>
</dbReference>